<keyword evidence="3" id="KW-1185">Reference proteome</keyword>
<evidence type="ECO:0000256" key="1">
    <source>
        <dbReference type="SAM" id="MobiDB-lite"/>
    </source>
</evidence>
<proteinExistence type="predicted"/>
<dbReference type="AlphaFoldDB" id="A0A9Q3UKF8"/>
<evidence type="ECO:0000313" key="2">
    <source>
        <dbReference type="EMBL" id="MCC4308886.1"/>
    </source>
</evidence>
<dbReference type="InterPro" id="IPR019600">
    <property type="entry name" value="Hemin_uptake_protein_HemP"/>
</dbReference>
<organism evidence="2 3">
    <name type="scientific">Alloalcanivorax marinus</name>
    <dbReference type="NCBI Taxonomy" id="1177169"/>
    <lineage>
        <taxon>Bacteria</taxon>
        <taxon>Pseudomonadati</taxon>
        <taxon>Pseudomonadota</taxon>
        <taxon>Gammaproteobacteria</taxon>
        <taxon>Oceanospirillales</taxon>
        <taxon>Alcanivoracaceae</taxon>
        <taxon>Alloalcanivorax</taxon>
    </lineage>
</organism>
<dbReference type="RefSeq" id="WP_204431642.1">
    <property type="nucleotide sequence ID" value="NZ_ARXL01000063.1"/>
</dbReference>
<comment type="caution">
    <text evidence="2">The sequence shown here is derived from an EMBL/GenBank/DDBJ whole genome shotgun (WGS) entry which is preliminary data.</text>
</comment>
<protein>
    <submittedName>
        <fullName evidence="2">Hemin uptake protein HemP</fullName>
    </submittedName>
</protein>
<name>A0A9Q3UKF8_9GAMM</name>
<dbReference type="Gene3D" id="2.10.70.10">
    <property type="entry name" value="Complement Module, domain 1"/>
    <property type="match status" value="1"/>
</dbReference>
<evidence type="ECO:0000313" key="3">
    <source>
        <dbReference type="Proteomes" id="UP001108027"/>
    </source>
</evidence>
<accession>A0A9Q3UKF8</accession>
<reference evidence="2" key="1">
    <citation type="submission" date="2021-10" db="EMBL/GenBank/DDBJ databases">
        <title>The diversity and Nitrogen Metabolism of Culturable Nitrate-Utilizing Bacteria Within the Oxygen Minimum Zone of the Changjiang (Yangtze River)Estuary.</title>
        <authorList>
            <person name="Zhang D."/>
            <person name="Zheng J."/>
            <person name="Liu S."/>
            <person name="He W."/>
        </authorList>
    </citation>
    <scope>NUCLEOTIDE SEQUENCE</scope>
    <source>
        <strain evidence="2">FXH-223</strain>
    </source>
</reference>
<sequence length="71" mass="7860">MSQGTLTHPHKVSTARRVAAGAPRARRIAIEADSSVASRALLNQDGKLWIEHGGERYLLRRTANDRLILTK</sequence>
<dbReference type="EMBL" id="JAJGNA010000010">
    <property type="protein sequence ID" value="MCC4308886.1"/>
    <property type="molecule type" value="Genomic_DNA"/>
</dbReference>
<feature type="region of interest" description="Disordered" evidence="1">
    <location>
        <begin position="1"/>
        <end position="20"/>
    </location>
</feature>
<dbReference type="Proteomes" id="UP001108027">
    <property type="component" value="Unassembled WGS sequence"/>
</dbReference>
<dbReference type="Pfam" id="PF10636">
    <property type="entry name" value="hemP"/>
    <property type="match status" value="1"/>
</dbReference>
<gene>
    <name evidence="2" type="ORF">LL252_09925</name>
</gene>